<evidence type="ECO:0000313" key="1">
    <source>
        <dbReference type="EMBL" id="SVE25288.1"/>
    </source>
</evidence>
<protein>
    <submittedName>
        <fullName evidence="1">Uncharacterized protein</fullName>
    </submittedName>
</protein>
<feature type="non-terminal residue" evidence="1">
    <location>
        <position position="1"/>
    </location>
</feature>
<accession>A0A383C0Y8</accession>
<dbReference type="EMBL" id="UINC01204523">
    <property type="protein sequence ID" value="SVE25288.1"/>
    <property type="molecule type" value="Genomic_DNA"/>
</dbReference>
<feature type="non-terminal residue" evidence="1">
    <location>
        <position position="77"/>
    </location>
</feature>
<sequence length="77" mass="9202">VAKDEIIYEVGNELKLERYSSVVLYHYKNDAININLNREFLDSPYDLMVDVRDLYKVERGEKIKLLESFWDGKIFKV</sequence>
<organism evidence="1">
    <name type="scientific">marine metagenome</name>
    <dbReference type="NCBI Taxonomy" id="408172"/>
    <lineage>
        <taxon>unclassified sequences</taxon>
        <taxon>metagenomes</taxon>
        <taxon>ecological metagenomes</taxon>
    </lineage>
</organism>
<gene>
    <name evidence="1" type="ORF">METZ01_LOCUS478142</name>
</gene>
<dbReference type="AlphaFoldDB" id="A0A383C0Y8"/>
<name>A0A383C0Y8_9ZZZZ</name>
<proteinExistence type="predicted"/>
<reference evidence="1" key="1">
    <citation type="submission" date="2018-05" db="EMBL/GenBank/DDBJ databases">
        <authorList>
            <person name="Lanie J.A."/>
            <person name="Ng W.-L."/>
            <person name="Kazmierczak K.M."/>
            <person name="Andrzejewski T.M."/>
            <person name="Davidsen T.M."/>
            <person name="Wayne K.J."/>
            <person name="Tettelin H."/>
            <person name="Glass J.I."/>
            <person name="Rusch D."/>
            <person name="Podicherti R."/>
            <person name="Tsui H.-C.T."/>
            <person name="Winkler M.E."/>
        </authorList>
    </citation>
    <scope>NUCLEOTIDE SEQUENCE</scope>
</reference>